<dbReference type="CDD" id="cd18186">
    <property type="entry name" value="BTB_POZ_ZBTB_KLHL-like"/>
    <property type="match status" value="1"/>
</dbReference>
<name>A0A4V2K050_9APHY</name>
<proteinExistence type="predicted"/>
<gene>
    <name evidence="2" type="ORF">BD311DRAFT_760302</name>
</gene>
<organism evidence="2">
    <name type="scientific">Dichomitus squalens</name>
    <dbReference type="NCBI Taxonomy" id="114155"/>
    <lineage>
        <taxon>Eukaryota</taxon>
        <taxon>Fungi</taxon>
        <taxon>Dikarya</taxon>
        <taxon>Basidiomycota</taxon>
        <taxon>Agaricomycotina</taxon>
        <taxon>Agaricomycetes</taxon>
        <taxon>Polyporales</taxon>
        <taxon>Polyporaceae</taxon>
        <taxon>Dichomitus</taxon>
    </lineage>
</organism>
<dbReference type="EMBL" id="ML143431">
    <property type="protein sequence ID" value="TBU27543.1"/>
    <property type="molecule type" value="Genomic_DNA"/>
</dbReference>
<dbReference type="AlphaFoldDB" id="A0A4V2K050"/>
<accession>A0A4V2K050</accession>
<protein>
    <recommendedName>
        <fullName evidence="1">BTB domain-containing protein</fullName>
    </recommendedName>
</protein>
<sequence>MQKDEDFWFEDGNIVIIAQDIGFRLHKSILSSVSPVFRDLFSVPQPEDAETMDGCQIVRVSDSASDLRHFLRLVIRPIFDFLDSRYRPSFRMLAAICRVGLKYQANAAVEAAAQRIEGFFRGWPHTVQVLGKRQLTIPALHWEAFWSMHQVTQRTSATIEDAIEAVNIARLLGRSDILPFALFLCCAGDALHLRDGVPREDGTVERLSNEDYLKCFKAIPQLLSTCSTDIRSLPAHWKESGSSPECSRPGACVDVFRMMHAEDATEHYVPVVTDLFTSVRVRKVKLAVYVQYSDRLCVNCTSNLKGLCCCIEREDYLKRVFDL</sequence>
<evidence type="ECO:0000313" key="2">
    <source>
        <dbReference type="EMBL" id="TBU27543.1"/>
    </source>
</evidence>
<dbReference type="InterPro" id="IPR000210">
    <property type="entry name" value="BTB/POZ_dom"/>
</dbReference>
<dbReference type="OrthoDB" id="2757430at2759"/>
<feature type="domain" description="BTB" evidence="1">
    <location>
        <begin position="12"/>
        <end position="74"/>
    </location>
</feature>
<dbReference type="Gene3D" id="3.30.710.10">
    <property type="entry name" value="Potassium Channel Kv1.1, Chain A"/>
    <property type="match status" value="1"/>
</dbReference>
<dbReference type="SUPFAM" id="SSF54695">
    <property type="entry name" value="POZ domain"/>
    <property type="match status" value="1"/>
</dbReference>
<dbReference type="PROSITE" id="PS50097">
    <property type="entry name" value="BTB"/>
    <property type="match status" value="1"/>
</dbReference>
<dbReference type="Pfam" id="PF00651">
    <property type="entry name" value="BTB"/>
    <property type="match status" value="1"/>
</dbReference>
<reference evidence="2" key="1">
    <citation type="submission" date="2019-01" db="EMBL/GenBank/DDBJ databases">
        <title>Draft genome sequences of three monokaryotic isolates of the white-rot basidiomycete fungus Dichomitus squalens.</title>
        <authorList>
            <consortium name="DOE Joint Genome Institute"/>
            <person name="Lopez S.C."/>
            <person name="Andreopoulos B."/>
            <person name="Pangilinan J."/>
            <person name="Lipzen A."/>
            <person name="Riley R."/>
            <person name="Ahrendt S."/>
            <person name="Ng V."/>
            <person name="Barry K."/>
            <person name="Daum C."/>
            <person name="Grigoriev I.V."/>
            <person name="Hilden K.S."/>
            <person name="Makela M.R."/>
            <person name="de Vries R.P."/>
        </authorList>
    </citation>
    <scope>NUCLEOTIDE SEQUENCE [LARGE SCALE GENOMIC DNA]</scope>
    <source>
        <strain evidence="2">OM18370.1</strain>
    </source>
</reference>
<dbReference type="Proteomes" id="UP000292957">
    <property type="component" value="Unassembled WGS sequence"/>
</dbReference>
<evidence type="ECO:0000259" key="1">
    <source>
        <dbReference type="PROSITE" id="PS50097"/>
    </source>
</evidence>
<dbReference type="InterPro" id="IPR011333">
    <property type="entry name" value="SKP1/BTB/POZ_sf"/>
</dbReference>